<evidence type="ECO:0000256" key="1">
    <source>
        <dbReference type="SAM" id="MobiDB-lite"/>
    </source>
</evidence>
<proteinExistence type="predicted"/>
<keyword evidence="3" id="KW-1185">Reference proteome</keyword>
<dbReference type="EMBL" id="MU858114">
    <property type="protein sequence ID" value="KAK4213112.1"/>
    <property type="molecule type" value="Genomic_DNA"/>
</dbReference>
<evidence type="ECO:0000313" key="3">
    <source>
        <dbReference type="Proteomes" id="UP001301769"/>
    </source>
</evidence>
<comment type="caution">
    <text evidence="2">The sequence shown here is derived from an EMBL/GenBank/DDBJ whole genome shotgun (WGS) entry which is preliminary data.</text>
</comment>
<dbReference type="Proteomes" id="UP001301769">
    <property type="component" value="Unassembled WGS sequence"/>
</dbReference>
<feature type="region of interest" description="Disordered" evidence="1">
    <location>
        <begin position="454"/>
        <end position="554"/>
    </location>
</feature>
<organism evidence="2 3">
    <name type="scientific">Rhypophila decipiens</name>
    <dbReference type="NCBI Taxonomy" id="261697"/>
    <lineage>
        <taxon>Eukaryota</taxon>
        <taxon>Fungi</taxon>
        <taxon>Dikarya</taxon>
        <taxon>Ascomycota</taxon>
        <taxon>Pezizomycotina</taxon>
        <taxon>Sordariomycetes</taxon>
        <taxon>Sordariomycetidae</taxon>
        <taxon>Sordariales</taxon>
        <taxon>Naviculisporaceae</taxon>
        <taxon>Rhypophila</taxon>
    </lineage>
</organism>
<feature type="compositionally biased region" description="Acidic residues" evidence="1">
    <location>
        <begin position="101"/>
        <end position="116"/>
    </location>
</feature>
<feature type="compositionally biased region" description="Polar residues" evidence="1">
    <location>
        <begin position="457"/>
        <end position="467"/>
    </location>
</feature>
<accession>A0AAN7B7N9</accession>
<sequence length="554" mass="62187">MGDPHDNTAEAENVTPSTLVSQAGQCGPDRRQFSAAAVPAVASASGPDDVVTLTYRPIPSSASTTEPRVVASREHPLPQFEPTQFSHAEVPKMEPELPQESTEESTGDSQESEEDEASRPRTRGPAAKTKKTKSESHLERVQYESEGEVTVISVSGFPKEMALPAAELMERMIDDRENTTKSVKRLPRIRDMEKFNELASLYAATESGLDEDGGRTLTIAEQEKIHRDWAKHPHREALLEYSTDLLSLYKTCLRLWKCVPEDIISKSYLLQYDESQDTRAVLSADDRLSDVRKRVAETMKNSLWNWLFREVDRIVEKGHRKKEAPAPSPDRVLKVHKRHLEILIQALDGLAGPTGFPLFPPAAFMRAAVNGPIWDADFPTTSTIREVRNRVLLREQELDFMKEKLYIRDSDHEDASVRDYQGVEGPESPARLVSREDEFQADDEVDGREVQVDDIDSQSVEVSSSDIQHFEEDTDNAQPIEADNTISQDSELGDTDIEDVRLESIHMAGRPMGLFKSDPEDSSNEDMEMRSSDSLMREEARLASTKLGEAEAQH</sequence>
<gene>
    <name evidence="2" type="ORF">QBC37DRAFT_400835</name>
</gene>
<dbReference type="AlphaFoldDB" id="A0AAN7B7N9"/>
<feature type="compositionally biased region" description="Polar residues" evidence="1">
    <location>
        <begin position="14"/>
        <end position="24"/>
    </location>
</feature>
<reference evidence="2" key="1">
    <citation type="journal article" date="2023" name="Mol. Phylogenet. Evol.">
        <title>Genome-scale phylogeny and comparative genomics of the fungal order Sordariales.</title>
        <authorList>
            <person name="Hensen N."/>
            <person name="Bonometti L."/>
            <person name="Westerberg I."/>
            <person name="Brannstrom I.O."/>
            <person name="Guillou S."/>
            <person name="Cros-Aarteil S."/>
            <person name="Calhoun S."/>
            <person name="Haridas S."/>
            <person name="Kuo A."/>
            <person name="Mondo S."/>
            <person name="Pangilinan J."/>
            <person name="Riley R."/>
            <person name="LaButti K."/>
            <person name="Andreopoulos B."/>
            <person name="Lipzen A."/>
            <person name="Chen C."/>
            <person name="Yan M."/>
            <person name="Daum C."/>
            <person name="Ng V."/>
            <person name="Clum A."/>
            <person name="Steindorff A."/>
            <person name="Ohm R.A."/>
            <person name="Martin F."/>
            <person name="Silar P."/>
            <person name="Natvig D.O."/>
            <person name="Lalanne C."/>
            <person name="Gautier V."/>
            <person name="Ament-Velasquez S.L."/>
            <person name="Kruys A."/>
            <person name="Hutchinson M.I."/>
            <person name="Powell A.J."/>
            <person name="Barry K."/>
            <person name="Miller A.N."/>
            <person name="Grigoriev I.V."/>
            <person name="Debuchy R."/>
            <person name="Gladieux P."/>
            <person name="Hiltunen Thoren M."/>
            <person name="Johannesson H."/>
        </authorList>
    </citation>
    <scope>NUCLEOTIDE SEQUENCE</scope>
    <source>
        <strain evidence="2">PSN293</strain>
    </source>
</reference>
<feature type="compositionally biased region" description="Low complexity" evidence="1">
    <location>
        <begin position="34"/>
        <end position="45"/>
    </location>
</feature>
<reference evidence="2" key="2">
    <citation type="submission" date="2023-05" db="EMBL/GenBank/DDBJ databases">
        <authorList>
            <consortium name="Lawrence Berkeley National Laboratory"/>
            <person name="Steindorff A."/>
            <person name="Hensen N."/>
            <person name="Bonometti L."/>
            <person name="Westerberg I."/>
            <person name="Brannstrom I.O."/>
            <person name="Guillou S."/>
            <person name="Cros-Aarteil S."/>
            <person name="Calhoun S."/>
            <person name="Haridas S."/>
            <person name="Kuo A."/>
            <person name="Mondo S."/>
            <person name="Pangilinan J."/>
            <person name="Riley R."/>
            <person name="Labutti K."/>
            <person name="Andreopoulos B."/>
            <person name="Lipzen A."/>
            <person name="Chen C."/>
            <person name="Yanf M."/>
            <person name="Daum C."/>
            <person name="Ng V."/>
            <person name="Clum A."/>
            <person name="Ohm R."/>
            <person name="Martin F."/>
            <person name="Silar P."/>
            <person name="Natvig D."/>
            <person name="Lalanne C."/>
            <person name="Gautier V."/>
            <person name="Ament-Velasquez S.L."/>
            <person name="Kruys A."/>
            <person name="Hutchinson M.I."/>
            <person name="Powell A.J."/>
            <person name="Barry K."/>
            <person name="Miller A.N."/>
            <person name="Grigoriev I.V."/>
            <person name="Debuchy R."/>
            <person name="Gladieux P."/>
            <person name="Thoren M.H."/>
            <person name="Johannesson H."/>
        </authorList>
    </citation>
    <scope>NUCLEOTIDE SEQUENCE</scope>
    <source>
        <strain evidence="2">PSN293</strain>
    </source>
</reference>
<name>A0AAN7B7N9_9PEZI</name>
<evidence type="ECO:0000313" key="2">
    <source>
        <dbReference type="EMBL" id="KAK4213112.1"/>
    </source>
</evidence>
<protein>
    <submittedName>
        <fullName evidence="2">Uncharacterized protein</fullName>
    </submittedName>
</protein>
<feature type="compositionally biased region" description="Basic and acidic residues" evidence="1">
    <location>
        <begin position="132"/>
        <end position="142"/>
    </location>
</feature>
<feature type="region of interest" description="Disordered" evidence="1">
    <location>
        <begin position="1"/>
        <end position="142"/>
    </location>
</feature>
<feature type="compositionally biased region" description="Basic and acidic residues" evidence="1">
    <location>
        <begin position="527"/>
        <end position="541"/>
    </location>
</feature>